<evidence type="ECO:0000313" key="4">
    <source>
        <dbReference type="Proteomes" id="UP000245119"/>
    </source>
</evidence>
<evidence type="ECO:0000313" key="3">
    <source>
        <dbReference type="EMBL" id="PVD23390.1"/>
    </source>
</evidence>
<dbReference type="OrthoDB" id="6284251at2759"/>
<sequence length="260" mass="29016">MAASNSVPDSFTLFSFLDEVESRVEILRRQALTVKQDQASLLLVLDQLKEESLQSAISPGECQELIANMQRLRERCQAVEVHIHIVRDERQLEALEKVNKVLDELEIEVTTNNSSTMTVNKRAQSLLNACLPEAAGAVDTRFQSMVLGCALDDQKAVRQRLQCLVRQYCSQPNSHCRPHNSSTCDTYPTTMQRDASTEESSGYSIGTSDELSEQKTGVANRKSDSVDEREEQEDTVLNENSSVFRLNDNVDGEPCVSGSR</sequence>
<reference evidence="3 4" key="1">
    <citation type="submission" date="2018-04" db="EMBL/GenBank/DDBJ databases">
        <title>The genome of golden apple snail Pomacea canaliculata provides insight into stress tolerance and invasive adaptation.</title>
        <authorList>
            <person name="Liu C."/>
            <person name="Liu B."/>
            <person name="Ren Y."/>
            <person name="Zhang Y."/>
            <person name="Wang H."/>
            <person name="Li S."/>
            <person name="Jiang F."/>
            <person name="Yin L."/>
            <person name="Zhang G."/>
            <person name="Qian W."/>
            <person name="Fan W."/>
        </authorList>
    </citation>
    <scope>NUCLEOTIDE SEQUENCE [LARGE SCALE GENOMIC DNA]</scope>
    <source>
        <strain evidence="3">SZHN2017</strain>
        <tissue evidence="3">Muscle</tissue>
    </source>
</reference>
<name>A0A2T7NQE0_POMCA</name>
<feature type="coiled-coil region" evidence="1">
    <location>
        <begin position="62"/>
        <end position="108"/>
    </location>
</feature>
<organism evidence="3 4">
    <name type="scientific">Pomacea canaliculata</name>
    <name type="common">Golden apple snail</name>
    <dbReference type="NCBI Taxonomy" id="400727"/>
    <lineage>
        <taxon>Eukaryota</taxon>
        <taxon>Metazoa</taxon>
        <taxon>Spiralia</taxon>
        <taxon>Lophotrochozoa</taxon>
        <taxon>Mollusca</taxon>
        <taxon>Gastropoda</taxon>
        <taxon>Caenogastropoda</taxon>
        <taxon>Architaenioglossa</taxon>
        <taxon>Ampullarioidea</taxon>
        <taxon>Ampullariidae</taxon>
        <taxon>Pomacea</taxon>
    </lineage>
</organism>
<dbReference type="STRING" id="400727.A0A2T7NQE0"/>
<dbReference type="EMBL" id="PZQS01000010">
    <property type="protein sequence ID" value="PVD23390.1"/>
    <property type="molecule type" value="Genomic_DNA"/>
</dbReference>
<dbReference type="AlphaFoldDB" id="A0A2T7NQE0"/>
<comment type="caution">
    <text evidence="3">The sequence shown here is derived from an EMBL/GenBank/DDBJ whole genome shotgun (WGS) entry which is preliminary data.</text>
</comment>
<dbReference type="GO" id="GO:0050821">
    <property type="term" value="P:protein stabilization"/>
    <property type="evidence" value="ECO:0007669"/>
    <property type="project" value="TreeGrafter"/>
</dbReference>
<proteinExistence type="predicted"/>
<dbReference type="Proteomes" id="UP000245119">
    <property type="component" value="Linkage Group LG10"/>
</dbReference>
<protein>
    <recommendedName>
        <fullName evidence="5">BAG domain-containing protein</fullName>
    </recommendedName>
</protein>
<dbReference type="PANTHER" id="PTHR12334:SF6">
    <property type="entry name" value="BAG FAMILY MOLECULAR CHAPERONE REGULATOR 2"/>
    <property type="match status" value="1"/>
</dbReference>
<dbReference type="Gene3D" id="1.20.58.890">
    <property type="match status" value="1"/>
</dbReference>
<dbReference type="GO" id="GO:0051087">
    <property type="term" value="F:protein-folding chaperone binding"/>
    <property type="evidence" value="ECO:0007669"/>
    <property type="project" value="InterPro"/>
</dbReference>
<dbReference type="InterPro" id="IPR037689">
    <property type="entry name" value="BAG2"/>
</dbReference>
<evidence type="ECO:0008006" key="5">
    <source>
        <dbReference type="Google" id="ProtNLM"/>
    </source>
</evidence>
<dbReference type="GO" id="GO:0000774">
    <property type="term" value="F:adenyl-nucleotide exchange factor activity"/>
    <property type="evidence" value="ECO:0007669"/>
    <property type="project" value="InterPro"/>
</dbReference>
<keyword evidence="1" id="KW-0175">Coiled coil</keyword>
<accession>A0A2T7NQE0</accession>
<feature type="compositionally biased region" description="Acidic residues" evidence="2">
    <location>
        <begin position="227"/>
        <end position="236"/>
    </location>
</feature>
<evidence type="ECO:0000256" key="1">
    <source>
        <dbReference type="SAM" id="Coils"/>
    </source>
</evidence>
<feature type="compositionally biased region" description="Polar residues" evidence="2">
    <location>
        <begin position="172"/>
        <end position="217"/>
    </location>
</feature>
<evidence type="ECO:0000256" key="2">
    <source>
        <dbReference type="SAM" id="MobiDB-lite"/>
    </source>
</evidence>
<gene>
    <name evidence="3" type="ORF">C0Q70_16659</name>
</gene>
<keyword evidence="4" id="KW-1185">Reference proteome</keyword>
<dbReference type="PANTHER" id="PTHR12334">
    <property type="entry name" value="BAG FAMILY MOLECULAR CHAPERONE REGULATOR 2"/>
    <property type="match status" value="1"/>
</dbReference>
<feature type="region of interest" description="Disordered" evidence="2">
    <location>
        <begin position="172"/>
        <end position="260"/>
    </location>
</feature>